<reference evidence="2 3" key="1">
    <citation type="submission" date="2017-02" db="EMBL/GenBank/DDBJ databases">
        <title>Draft Genome Sequence of Streptomyces tsukubaensis F601, a Producer of the immunosuppressant tacrolimus FK506.</title>
        <authorList>
            <person name="Zong G."/>
            <person name="Zhong C."/>
            <person name="Fu J."/>
            <person name="Qin R."/>
            <person name="Cao G."/>
        </authorList>
    </citation>
    <scope>NUCLEOTIDE SEQUENCE [LARGE SCALE GENOMIC DNA]</scope>
    <source>
        <strain evidence="2 3">F601</strain>
    </source>
</reference>
<dbReference type="AlphaFoldDB" id="A0A1V4AB78"/>
<dbReference type="Proteomes" id="UP000190539">
    <property type="component" value="Unassembled WGS sequence"/>
</dbReference>
<name>A0A1V4AB78_9ACTN</name>
<proteinExistence type="predicted"/>
<evidence type="ECO:0000313" key="2">
    <source>
        <dbReference type="EMBL" id="OON80675.1"/>
    </source>
</evidence>
<dbReference type="EMBL" id="MVFC01000007">
    <property type="protein sequence ID" value="OON80675.1"/>
    <property type="molecule type" value="Genomic_DNA"/>
</dbReference>
<feature type="region of interest" description="Disordered" evidence="1">
    <location>
        <begin position="1"/>
        <end position="35"/>
    </location>
</feature>
<organism evidence="2 3">
    <name type="scientific">Streptomyces tsukubensis</name>
    <dbReference type="NCBI Taxonomy" id="83656"/>
    <lineage>
        <taxon>Bacteria</taxon>
        <taxon>Bacillati</taxon>
        <taxon>Actinomycetota</taxon>
        <taxon>Actinomycetes</taxon>
        <taxon>Kitasatosporales</taxon>
        <taxon>Streptomycetaceae</taxon>
        <taxon>Streptomyces</taxon>
    </lineage>
</organism>
<keyword evidence="3" id="KW-1185">Reference proteome</keyword>
<sequence length="95" mass="10359">MAGTAHTPMPEVGRLGQQKASGRHPGPEAGEAGEQIVALERWSERLDAFGNVEEHPVRRPLYAGARRTQPPHTWSRLDTIGSLARRRLAPAFGSP</sequence>
<protein>
    <submittedName>
        <fullName evidence="2">Uncharacterized protein</fullName>
    </submittedName>
</protein>
<comment type="caution">
    <text evidence="2">The sequence shown here is derived from an EMBL/GenBank/DDBJ whole genome shotgun (WGS) entry which is preliminary data.</text>
</comment>
<gene>
    <name evidence="2" type="ORF">B1H18_12495</name>
</gene>
<evidence type="ECO:0000256" key="1">
    <source>
        <dbReference type="SAM" id="MobiDB-lite"/>
    </source>
</evidence>
<evidence type="ECO:0000313" key="3">
    <source>
        <dbReference type="Proteomes" id="UP000190539"/>
    </source>
</evidence>
<accession>A0A1V4AB78</accession>